<dbReference type="Proteomes" id="UP000285023">
    <property type="component" value="Unassembled WGS sequence"/>
</dbReference>
<reference evidence="8 9" key="1">
    <citation type="submission" date="2018-09" db="EMBL/GenBank/DDBJ databases">
        <title>Sphingomonas sp. DAC4.</title>
        <authorList>
            <person name="Seo T."/>
        </authorList>
    </citation>
    <scope>NUCLEOTIDE SEQUENCE [LARGE SCALE GENOMIC DNA]</scope>
    <source>
        <strain evidence="8 9">DAC4</strain>
    </source>
</reference>
<dbReference type="Gene3D" id="3.40.250.10">
    <property type="entry name" value="Rhodanese-like domain"/>
    <property type="match status" value="2"/>
</dbReference>
<evidence type="ECO:0000313" key="8">
    <source>
        <dbReference type="EMBL" id="RIX32149.1"/>
    </source>
</evidence>
<protein>
    <recommendedName>
        <fullName evidence="6">Sulfurtransferase</fullName>
    </recommendedName>
</protein>
<dbReference type="EMBL" id="QXTF01000001">
    <property type="protein sequence ID" value="RIX32149.1"/>
    <property type="molecule type" value="Genomic_DNA"/>
</dbReference>
<dbReference type="SUPFAM" id="SSF52821">
    <property type="entry name" value="Rhodanese/Cell cycle control phosphatase"/>
    <property type="match status" value="2"/>
</dbReference>
<evidence type="ECO:0000259" key="7">
    <source>
        <dbReference type="PROSITE" id="PS50206"/>
    </source>
</evidence>
<dbReference type="RefSeq" id="WP_119532861.1">
    <property type="nucleotide sequence ID" value="NZ_QXTF01000001.1"/>
</dbReference>
<feature type="domain" description="Rhodanese" evidence="7">
    <location>
        <begin position="159"/>
        <end position="273"/>
    </location>
</feature>
<feature type="domain" description="Rhodanese" evidence="7">
    <location>
        <begin position="15"/>
        <end position="132"/>
    </location>
</feature>
<keyword evidence="4" id="KW-0677">Repeat</keyword>
<organism evidence="8 9">
    <name type="scientific">Sphingomonas edaphi</name>
    <dbReference type="NCBI Taxonomy" id="2315689"/>
    <lineage>
        <taxon>Bacteria</taxon>
        <taxon>Pseudomonadati</taxon>
        <taxon>Pseudomonadota</taxon>
        <taxon>Alphaproteobacteria</taxon>
        <taxon>Sphingomonadales</taxon>
        <taxon>Sphingomonadaceae</taxon>
        <taxon>Sphingomonas</taxon>
    </lineage>
</organism>
<keyword evidence="3 6" id="KW-0808">Transferase</keyword>
<dbReference type="FunFam" id="3.40.250.10:FF:000015">
    <property type="entry name" value="Sulfurtransferase"/>
    <property type="match status" value="1"/>
</dbReference>
<gene>
    <name evidence="8" type="ORF">D3M59_04025</name>
</gene>
<comment type="subcellular location">
    <subcellularLocation>
        <location evidence="1">Cytoplasm</location>
    </subcellularLocation>
</comment>
<dbReference type="AlphaFoldDB" id="A0A418Q2L9"/>
<proteinExistence type="predicted"/>
<dbReference type="OrthoDB" id="9781034at2"/>
<name>A0A418Q2L9_9SPHN</name>
<dbReference type="GO" id="GO:0004792">
    <property type="term" value="F:thiosulfate-cyanide sulfurtransferase activity"/>
    <property type="evidence" value="ECO:0007669"/>
    <property type="project" value="InterPro"/>
</dbReference>
<dbReference type="InterPro" id="IPR045078">
    <property type="entry name" value="TST/MPST-like"/>
</dbReference>
<dbReference type="SMART" id="SM00450">
    <property type="entry name" value="RHOD"/>
    <property type="match status" value="2"/>
</dbReference>
<evidence type="ECO:0000256" key="3">
    <source>
        <dbReference type="ARBA" id="ARBA00022679"/>
    </source>
</evidence>
<dbReference type="PROSITE" id="PS50206">
    <property type="entry name" value="RHODANESE_3"/>
    <property type="match status" value="2"/>
</dbReference>
<dbReference type="InterPro" id="IPR001763">
    <property type="entry name" value="Rhodanese-like_dom"/>
</dbReference>
<comment type="caution">
    <text evidence="8">The sequence shown here is derived from an EMBL/GenBank/DDBJ whole genome shotgun (WGS) entry which is preliminary data.</text>
</comment>
<accession>A0A418Q2L9</accession>
<evidence type="ECO:0000256" key="2">
    <source>
        <dbReference type="ARBA" id="ARBA00022490"/>
    </source>
</evidence>
<dbReference type="PROSITE" id="PS00683">
    <property type="entry name" value="RHODANESE_2"/>
    <property type="match status" value="1"/>
</dbReference>
<keyword evidence="2" id="KW-0963">Cytoplasm</keyword>
<dbReference type="InterPro" id="IPR001307">
    <property type="entry name" value="Thiosulphate_STrfase_CS"/>
</dbReference>
<evidence type="ECO:0000256" key="6">
    <source>
        <dbReference type="RuleBase" id="RU000507"/>
    </source>
</evidence>
<evidence type="ECO:0000256" key="1">
    <source>
        <dbReference type="ARBA" id="ARBA00004496"/>
    </source>
</evidence>
<sequence>MDDLVSTDWLARNLGESDVAVIDSSAFLPTDNRDPVAEFEVAHIPGARFLDISKVADRRHSAPHMLPSAAEFGRAMDELGVSRNDRIIVYDNSPLRTAARGWFMFHHFGAERVAILDGGFQKWRSEGRSVESGSARARQGRFDARERVGEVVDKAALLAGTGLPVVDARAQRRFEGIDPDPRPKVGAGHIPGSMNLPLTELYRDDGTFKSEAELRRAFEAAGIDPEKPFVASCGSGVTANSLIFAARRLGGRGAKLYDGSWSEWGADPATPKECGCSTG</sequence>
<evidence type="ECO:0000256" key="5">
    <source>
        <dbReference type="ARBA" id="ARBA00051793"/>
    </source>
</evidence>
<dbReference type="PANTHER" id="PTHR11364">
    <property type="entry name" value="THIOSULFATE SULFERTANSFERASE"/>
    <property type="match status" value="1"/>
</dbReference>
<keyword evidence="9" id="KW-1185">Reference proteome</keyword>
<dbReference type="CDD" id="cd01449">
    <property type="entry name" value="TST_Repeat_2"/>
    <property type="match status" value="1"/>
</dbReference>
<dbReference type="CDD" id="cd01448">
    <property type="entry name" value="TST_Repeat_1"/>
    <property type="match status" value="1"/>
</dbReference>
<comment type="catalytic activity">
    <reaction evidence="5">
        <text>2-oxo-3-sulfanylpropanoate + [thioredoxin]-dithiol = [thioredoxin]-disulfide + hydrogen sulfide + pyruvate + H(+)</text>
        <dbReference type="Rhea" id="RHEA:21740"/>
        <dbReference type="Rhea" id="RHEA-COMP:10698"/>
        <dbReference type="Rhea" id="RHEA-COMP:10700"/>
        <dbReference type="ChEBI" id="CHEBI:15361"/>
        <dbReference type="ChEBI" id="CHEBI:15378"/>
        <dbReference type="ChEBI" id="CHEBI:29919"/>
        <dbReference type="ChEBI" id="CHEBI:29950"/>
        <dbReference type="ChEBI" id="CHEBI:50058"/>
        <dbReference type="ChEBI" id="CHEBI:57678"/>
        <dbReference type="EC" id="2.8.1.2"/>
    </reaction>
    <physiologicalReaction direction="left-to-right" evidence="5">
        <dbReference type="Rhea" id="RHEA:21741"/>
    </physiologicalReaction>
</comment>
<dbReference type="FunFam" id="3.40.250.10:FF:000001">
    <property type="entry name" value="Sulfurtransferase"/>
    <property type="match status" value="1"/>
</dbReference>
<dbReference type="PROSITE" id="PS00380">
    <property type="entry name" value="RHODANESE_1"/>
    <property type="match status" value="1"/>
</dbReference>
<evidence type="ECO:0000256" key="4">
    <source>
        <dbReference type="ARBA" id="ARBA00022737"/>
    </source>
</evidence>
<dbReference type="GO" id="GO:0005737">
    <property type="term" value="C:cytoplasm"/>
    <property type="evidence" value="ECO:0007669"/>
    <property type="project" value="UniProtKB-SubCell"/>
</dbReference>
<dbReference type="GO" id="GO:0016784">
    <property type="term" value="F:3-mercaptopyruvate sulfurtransferase activity"/>
    <property type="evidence" value="ECO:0007669"/>
    <property type="project" value="UniProtKB-EC"/>
</dbReference>
<dbReference type="InterPro" id="IPR036873">
    <property type="entry name" value="Rhodanese-like_dom_sf"/>
</dbReference>
<evidence type="ECO:0000313" key="9">
    <source>
        <dbReference type="Proteomes" id="UP000285023"/>
    </source>
</evidence>
<dbReference type="Pfam" id="PF00581">
    <property type="entry name" value="Rhodanese"/>
    <property type="match status" value="2"/>
</dbReference>
<dbReference type="PANTHER" id="PTHR11364:SF27">
    <property type="entry name" value="SULFURTRANSFERASE"/>
    <property type="match status" value="1"/>
</dbReference>